<keyword evidence="1" id="KW-1133">Transmembrane helix</keyword>
<sequence>MPSRLKPINWRLLGLHLLGIPFMALGMQELFLIRQVWLIRLGLRYGDDAWKHIPANYLQAETVNDILMWQLSANPVGILLGCLLLSIIVWRRRESWLLPVLLFVGGILLNWSQLYSLSYLHNLLIILRGSIEAANIHYRLAILGAFLVLIGMLPFLFTWQRPVQERN</sequence>
<evidence type="ECO:0000256" key="1">
    <source>
        <dbReference type="SAM" id="Phobius"/>
    </source>
</evidence>
<feature type="transmembrane region" description="Helical" evidence="1">
    <location>
        <begin position="66"/>
        <end position="89"/>
    </location>
</feature>
<keyword evidence="1" id="KW-0812">Transmembrane</keyword>
<feature type="transmembrane region" description="Helical" evidence="1">
    <location>
        <begin position="12"/>
        <end position="33"/>
    </location>
</feature>
<keyword evidence="3" id="KW-1185">Reference proteome</keyword>
<keyword evidence="1" id="KW-0472">Membrane</keyword>
<feature type="transmembrane region" description="Helical" evidence="1">
    <location>
        <begin position="96"/>
        <end position="116"/>
    </location>
</feature>
<dbReference type="EMBL" id="VTHL01000003">
    <property type="protein sequence ID" value="TYZ12583.1"/>
    <property type="molecule type" value="Genomic_DNA"/>
</dbReference>
<protein>
    <submittedName>
        <fullName evidence="2">Uncharacterized protein</fullName>
    </submittedName>
</protein>
<dbReference type="Proteomes" id="UP000322791">
    <property type="component" value="Unassembled WGS sequence"/>
</dbReference>
<gene>
    <name evidence="2" type="ORF">FY528_04605</name>
</gene>
<feature type="transmembrane region" description="Helical" evidence="1">
    <location>
        <begin position="136"/>
        <end position="157"/>
    </location>
</feature>
<proteinExistence type="predicted"/>
<accession>A0A5D6V9M3</accession>
<organism evidence="2 3">
    <name type="scientific">Hymenobacter lutimineralis</name>
    <dbReference type="NCBI Taxonomy" id="2606448"/>
    <lineage>
        <taxon>Bacteria</taxon>
        <taxon>Pseudomonadati</taxon>
        <taxon>Bacteroidota</taxon>
        <taxon>Cytophagia</taxon>
        <taxon>Cytophagales</taxon>
        <taxon>Hymenobacteraceae</taxon>
        <taxon>Hymenobacter</taxon>
    </lineage>
</organism>
<evidence type="ECO:0000313" key="3">
    <source>
        <dbReference type="Proteomes" id="UP000322791"/>
    </source>
</evidence>
<reference evidence="2 3" key="1">
    <citation type="submission" date="2019-08" db="EMBL/GenBank/DDBJ databases">
        <authorList>
            <person name="Seo M.-J."/>
        </authorList>
    </citation>
    <scope>NUCLEOTIDE SEQUENCE [LARGE SCALE GENOMIC DNA]</scope>
    <source>
        <strain evidence="2 3">KIGAM108</strain>
    </source>
</reference>
<dbReference type="AlphaFoldDB" id="A0A5D6V9M3"/>
<evidence type="ECO:0000313" key="2">
    <source>
        <dbReference type="EMBL" id="TYZ12583.1"/>
    </source>
</evidence>
<name>A0A5D6V9M3_9BACT</name>
<comment type="caution">
    <text evidence="2">The sequence shown here is derived from an EMBL/GenBank/DDBJ whole genome shotgun (WGS) entry which is preliminary data.</text>
</comment>
<dbReference type="RefSeq" id="WP_149069822.1">
    <property type="nucleotide sequence ID" value="NZ_VTHL01000003.1"/>
</dbReference>